<dbReference type="SUPFAM" id="SSF46785">
    <property type="entry name" value="Winged helix' DNA-binding domain"/>
    <property type="match status" value="1"/>
</dbReference>
<dbReference type="InterPro" id="IPR000835">
    <property type="entry name" value="HTH_MarR-typ"/>
</dbReference>
<dbReference type="PROSITE" id="PS50995">
    <property type="entry name" value="HTH_MARR_2"/>
    <property type="match status" value="1"/>
</dbReference>
<protein>
    <submittedName>
        <fullName evidence="2">MarR family transcriptional regulator</fullName>
    </submittedName>
</protein>
<proteinExistence type="predicted"/>
<accession>A0ABS7ZCF6</accession>
<dbReference type="InterPro" id="IPR036388">
    <property type="entry name" value="WH-like_DNA-bd_sf"/>
</dbReference>
<dbReference type="InterPro" id="IPR036390">
    <property type="entry name" value="WH_DNA-bd_sf"/>
</dbReference>
<dbReference type="Proteomes" id="UP001165302">
    <property type="component" value="Unassembled WGS sequence"/>
</dbReference>
<name>A0ABS7ZCF6_9SPHI</name>
<dbReference type="InterPro" id="IPR039422">
    <property type="entry name" value="MarR/SlyA-like"/>
</dbReference>
<organism evidence="2 3">
    <name type="scientific">Sphingobacterium bovistauri</name>
    <dbReference type="NCBI Taxonomy" id="2781959"/>
    <lineage>
        <taxon>Bacteria</taxon>
        <taxon>Pseudomonadati</taxon>
        <taxon>Bacteroidota</taxon>
        <taxon>Sphingobacteriia</taxon>
        <taxon>Sphingobacteriales</taxon>
        <taxon>Sphingobacteriaceae</taxon>
        <taxon>Sphingobacterium</taxon>
    </lineage>
</organism>
<sequence length="146" mass="16838">MDKKNIAIELNGVDLLKHALFKDYNFPKEIAHLNLTQERILMTVKNSSNLTMVTIARAIGLEKGPFSQTVDKLAEMQLLERVRQVSDKRKVFLKLTEKGEELAKIVEDSMRLHFNEKIKMLTTDEIREIFQALDSIQKIAKILISK</sequence>
<evidence type="ECO:0000313" key="3">
    <source>
        <dbReference type="Proteomes" id="UP001165302"/>
    </source>
</evidence>
<dbReference type="PANTHER" id="PTHR33164">
    <property type="entry name" value="TRANSCRIPTIONAL REGULATOR, MARR FAMILY"/>
    <property type="match status" value="1"/>
</dbReference>
<keyword evidence="3" id="KW-1185">Reference proteome</keyword>
<evidence type="ECO:0000259" key="1">
    <source>
        <dbReference type="PROSITE" id="PS50995"/>
    </source>
</evidence>
<dbReference type="RefSeq" id="WP_225554764.1">
    <property type="nucleotide sequence ID" value="NZ_JADEYP010000033.1"/>
</dbReference>
<comment type="caution">
    <text evidence="2">The sequence shown here is derived from an EMBL/GenBank/DDBJ whole genome shotgun (WGS) entry which is preliminary data.</text>
</comment>
<dbReference type="SMART" id="SM00347">
    <property type="entry name" value="HTH_MARR"/>
    <property type="match status" value="1"/>
</dbReference>
<dbReference type="PANTHER" id="PTHR33164:SF43">
    <property type="entry name" value="HTH-TYPE TRANSCRIPTIONAL REPRESSOR YETL"/>
    <property type="match status" value="1"/>
</dbReference>
<dbReference type="Gene3D" id="1.10.10.10">
    <property type="entry name" value="Winged helix-like DNA-binding domain superfamily/Winged helix DNA-binding domain"/>
    <property type="match status" value="1"/>
</dbReference>
<feature type="domain" description="HTH marR-type" evidence="1">
    <location>
        <begin position="1"/>
        <end position="138"/>
    </location>
</feature>
<reference evidence="2" key="1">
    <citation type="submission" date="2020-10" db="EMBL/GenBank/DDBJ databases">
        <authorList>
            <person name="Lu T."/>
            <person name="Wang Q."/>
            <person name="Han X."/>
        </authorList>
    </citation>
    <scope>NUCLEOTIDE SEQUENCE</scope>
    <source>
        <strain evidence="2">WQ 366</strain>
    </source>
</reference>
<dbReference type="EMBL" id="JADEYP010000033">
    <property type="protein sequence ID" value="MCA5006404.1"/>
    <property type="molecule type" value="Genomic_DNA"/>
</dbReference>
<dbReference type="Pfam" id="PF01047">
    <property type="entry name" value="MarR"/>
    <property type="match status" value="1"/>
</dbReference>
<gene>
    <name evidence="2" type="ORF">IPZ78_14750</name>
</gene>
<evidence type="ECO:0000313" key="2">
    <source>
        <dbReference type="EMBL" id="MCA5006404.1"/>
    </source>
</evidence>
<dbReference type="PRINTS" id="PR00598">
    <property type="entry name" value="HTHMARR"/>
</dbReference>